<evidence type="ECO:0000313" key="2">
    <source>
        <dbReference type="EMBL" id="MDZ5480663.1"/>
    </source>
</evidence>
<dbReference type="Proteomes" id="UP001292252">
    <property type="component" value="Unassembled WGS sequence"/>
</dbReference>
<dbReference type="RefSeq" id="WP_322471588.1">
    <property type="nucleotide sequence ID" value="NZ_JAXOTW010000037.1"/>
</dbReference>
<name>A0AAW9JQT1_BACTU</name>
<evidence type="ECO:0000313" key="3">
    <source>
        <dbReference type="Proteomes" id="UP001292252"/>
    </source>
</evidence>
<reference evidence="2" key="1">
    <citation type="submission" date="2023-12" db="EMBL/GenBank/DDBJ databases">
        <title>Genome sequence of Bacillus thuringiensis strain SS10.</title>
        <authorList>
            <person name="Rouis S."/>
        </authorList>
    </citation>
    <scope>NUCLEOTIDE SEQUENCE</scope>
    <source>
        <strain evidence="2">SS10</strain>
    </source>
</reference>
<feature type="region of interest" description="Disordered" evidence="1">
    <location>
        <begin position="14"/>
        <end position="63"/>
    </location>
</feature>
<dbReference type="AlphaFoldDB" id="A0AAW9JQT1"/>
<accession>A0AAW9JQT1</accession>
<proteinExistence type="predicted"/>
<dbReference type="EMBL" id="JAXOTW010000037">
    <property type="protein sequence ID" value="MDZ5480663.1"/>
    <property type="molecule type" value="Genomic_DNA"/>
</dbReference>
<gene>
    <name evidence="2" type="ORF">U2F49_31510</name>
</gene>
<organism evidence="2 3">
    <name type="scientific">Bacillus thuringiensis</name>
    <dbReference type="NCBI Taxonomy" id="1428"/>
    <lineage>
        <taxon>Bacteria</taxon>
        <taxon>Bacillati</taxon>
        <taxon>Bacillota</taxon>
        <taxon>Bacilli</taxon>
        <taxon>Bacillales</taxon>
        <taxon>Bacillaceae</taxon>
        <taxon>Bacillus</taxon>
        <taxon>Bacillus cereus group</taxon>
    </lineage>
</organism>
<evidence type="ECO:0000256" key="1">
    <source>
        <dbReference type="SAM" id="MobiDB-lite"/>
    </source>
</evidence>
<sequence length="63" mass="6500">MNYILFRSADGNTGYMSQHGNGGGSKSAHGNTGHHIDVPAELYAHGNGGGHHREPGGAFKGLV</sequence>
<protein>
    <submittedName>
        <fullName evidence="2">Uncharacterized protein</fullName>
    </submittedName>
</protein>
<comment type="caution">
    <text evidence="2">The sequence shown here is derived from an EMBL/GenBank/DDBJ whole genome shotgun (WGS) entry which is preliminary data.</text>
</comment>